<evidence type="ECO:0000313" key="3">
    <source>
        <dbReference type="Proteomes" id="UP000199668"/>
    </source>
</evidence>
<proteinExistence type="predicted"/>
<dbReference type="AlphaFoldDB" id="A0A1I4LPS6"/>
<feature type="transmembrane region" description="Helical" evidence="1">
    <location>
        <begin position="7"/>
        <end position="23"/>
    </location>
</feature>
<feature type="transmembrane region" description="Helical" evidence="1">
    <location>
        <begin position="29"/>
        <end position="46"/>
    </location>
</feature>
<keyword evidence="1" id="KW-1133">Transmembrane helix</keyword>
<keyword evidence="1" id="KW-0812">Transmembrane</keyword>
<gene>
    <name evidence="2" type="ORF">SAMN04488054_10886</name>
</gene>
<protein>
    <submittedName>
        <fullName evidence="2">Uncharacterized protein</fullName>
    </submittedName>
</protein>
<keyword evidence="1" id="KW-0472">Membrane</keyword>
<name>A0A1I4LPS6_9BACI</name>
<evidence type="ECO:0000313" key="2">
    <source>
        <dbReference type="EMBL" id="SFL92823.1"/>
    </source>
</evidence>
<dbReference type="EMBL" id="FOTY01000008">
    <property type="protein sequence ID" value="SFL92823.1"/>
    <property type="molecule type" value="Genomic_DNA"/>
</dbReference>
<organism evidence="2 3">
    <name type="scientific">Salibacterium qingdaonense</name>
    <dbReference type="NCBI Taxonomy" id="266892"/>
    <lineage>
        <taxon>Bacteria</taxon>
        <taxon>Bacillati</taxon>
        <taxon>Bacillota</taxon>
        <taxon>Bacilli</taxon>
        <taxon>Bacillales</taxon>
        <taxon>Bacillaceae</taxon>
    </lineage>
</organism>
<dbReference type="Proteomes" id="UP000199668">
    <property type="component" value="Unassembled WGS sequence"/>
</dbReference>
<keyword evidence="3" id="KW-1185">Reference proteome</keyword>
<accession>A0A1I4LPS6</accession>
<evidence type="ECO:0000256" key="1">
    <source>
        <dbReference type="SAM" id="Phobius"/>
    </source>
</evidence>
<sequence>MLSYFKFFLFMIAGLSLFQVLFSWFNQTIIYIIGVSLITTFFKWLFERVIERKSDGSESP</sequence>
<dbReference type="STRING" id="266892.SAMN04488054_10886"/>
<reference evidence="2 3" key="1">
    <citation type="submission" date="2016-10" db="EMBL/GenBank/DDBJ databases">
        <authorList>
            <person name="de Groot N.N."/>
        </authorList>
    </citation>
    <scope>NUCLEOTIDE SEQUENCE [LARGE SCALE GENOMIC DNA]</scope>
    <source>
        <strain evidence="2 3">CGMCC 1.6134</strain>
    </source>
</reference>